<sequence>MLSLECDLAGNWKRWKQQHRDDVKVTILLHFCGEEAQDLYSTLDVSVMDAKNYSGNYLLSKINESIECHKFNIRIQEEGESIDSFVTALRLLSTNCSFDALHDDLMKDCIVDKCIKDRLLQKSNLTLAKVVQICKSYEQTQQLLKTIDSDSAVYAVQELHSRSNLTRQCSGIISARRLPSKHHARKKRLQSVSVFKAGFSTLKLEIPAQLVQ</sequence>
<dbReference type="EMBL" id="JARBHB010000004">
    <property type="protein sequence ID" value="KAJ8886601.1"/>
    <property type="molecule type" value="Genomic_DNA"/>
</dbReference>
<accession>A0ABQ9HQJ6</accession>
<gene>
    <name evidence="1" type="ORF">PR048_012813</name>
</gene>
<proteinExistence type="predicted"/>
<name>A0ABQ9HQJ6_9NEOP</name>
<dbReference type="PANTHER" id="PTHR33198">
    <property type="entry name" value="ANK_REP_REGION DOMAIN-CONTAINING PROTEIN-RELATED"/>
    <property type="match status" value="1"/>
</dbReference>
<organism evidence="1 2">
    <name type="scientific">Dryococelus australis</name>
    <dbReference type="NCBI Taxonomy" id="614101"/>
    <lineage>
        <taxon>Eukaryota</taxon>
        <taxon>Metazoa</taxon>
        <taxon>Ecdysozoa</taxon>
        <taxon>Arthropoda</taxon>
        <taxon>Hexapoda</taxon>
        <taxon>Insecta</taxon>
        <taxon>Pterygota</taxon>
        <taxon>Neoptera</taxon>
        <taxon>Polyneoptera</taxon>
        <taxon>Phasmatodea</taxon>
        <taxon>Verophasmatodea</taxon>
        <taxon>Anareolatae</taxon>
        <taxon>Phasmatidae</taxon>
        <taxon>Eurycanthinae</taxon>
        <taxon>Dryococelus</taxon>
    </lineage>
</organism>
<protein>
    <submittedName>
        <fullName evidence="1">Uncharacterized protein</fullName>
    </submittedName>
</protein>
<evidence type="ECO:0000313" key="2">
    <source>
        <dbReference type="Proteomes" id="UP001159363"/>
    </source>
</evidence>
<feature type="non-terminal residue" evidence="1">
    <location>
        <position position="212"/>
    </location>
</feature>
<dbReference type="Proteomes" id="UP001159363">
    <property type="component" value="Chromosome X"/>
</dbReference>
<reference evidence="1 2" key="1">
    <citation type="submission" date="2023-02" db="EMBL/GenBank/DDBJ databases">
        <title>LHISI_Scaffold_Assembly.</title>
        <authorList>
            <person name="Stuart O.P."/>
            <person name="Cleave R."/>
            <person name="Magrath M.J.L."/>
            <person name="Mikheyev A.S."/>
        </authorList>
    </citation>
    <scope>NUCLEOTIDE SEQUENCE [LARGE SCALE GENOMIC DNA]</scope>
    <source>
        <strain evidence="1">Daus_M_001</strain>
        <tissue evidence="1">Leg muscle</tissue>
    </source>
</reference>
<evidence type="ECO:0000313" key="1">
    <source>
        <dbReference type="EMBL" id="KAJ8886601.1"/>
    </source>
</evidence>
<keyword evidence="2" id="KW-1185">Reference proteome</keyword>
<comment type="caution">
    <text evidence="1">The sequence shown here is derived from an EMBL/GenBank/DDBJ whole genome shotgun (WGS) entry which is preliminary data.</text>
</comment>
<dbReference type="PANTHER" id="PTHR33198:SF20">
    <property type="entry name" value="RETROTRANSPOSON GAG DOMAIN-CONTAINING PROTEIN"/>
    <property type="match status" value="1"/>
</dbReference>